<gene>
    <name evidence="2" type="ORF">AVDCRST_MAG93-1987</name>
</gene>
<sequence>MPCEYGVRLEEEDNLGEASTSRACESSTFASKHDEREFLPARDARSTRLLALKNLQLLAQKQDLKILVLVTLMTHPDEVKKQGDRVRKKQRRA</sequence>
<dbReference type="AlphaFoldDB" id="A0A6J4ILZ7"/>
<protein>
    <submittedName>
        <fullName evidence="2">Uncharacterized protein</fullName>
    </submittedName>
</protein>
<accession>A0A6J4ILZ7</accession>
<organism evidence="2">
    <name type="scientific">uncultured Chloroflexia bacterium</name>
    <dbReference type="NCBI Taxonomy" id="1672391"/>
    <lineage>
        <taxon>Bacteria</taxon>
        <taxon>Bacillati</taxon>
        <taxon>Chloroflexota</taxon>
        <taxon>Chloroflexia</taxon>
        <taxon>environmental samples</taxon>
    </lineage>
</organism>
<name>A0A6J4ILZ7_9CHLR</name>
<reference evidence="2" key="1">
    <citation type="submission" date="2020-02" db="EMBL/GenBank/DDBJ databases">
        <authorList>
            <person name="Meier V. D."/>
        </authorList>
    </citation>
    <scope>NUCLEOTIDE SEQUENCE</scope>
    <source>
        <strain evidence="2">AVDCRST_MAG93</strain>
    </source>
</reference>
<feature type="compositionally biased region" description="Polar residues" evidence="1">
    <location>
        <begin position="17"/>
        <end position="29"/>
    </location>
</feature>
<evidence type="ECO:0000313" key="2">
    <source>
        <dbReference type="EMBL" id="CAA9256239.1"/>
    </source>
</evidence>
<feature type="region of interest" description="Disordered" evidence="1">
    <location>
        <begin position="1"/>
        <end position="29"/>
    </location>
</feature>
<evidence type="ECO:0000256" key="1">
    <source>
        <dbReference type="SAM" id="MobiDB-lite"/>
    </source>
</evidence>
<dbReference type="EMBL" id="CADCTR010000676">
    <property type="protein sequence ID" value="CAA9256239.1"/>
    <property type="molecule type" value="Genomic_DNA"/>
</dbReference>
<proteinExistence type="predicted"/>